<evidence type="ECO:0000256" key="1">
    <source>
        <dbReference type="ARBA" id="ARBA00022729"/>
    </source>
</evidence>
<gene>
    <name evidence="4" type="ORF">AAG747_23095</name>
</gene>
<feature type="signal peptide" evidence="2">
    <location>
        <begin position="1"/>
        <end position="21"/>
    </location>
</feature>
<keyword evidence="1 2" id="KW-0732">Signal</keyword>
<dbReference type="Pfam" id="PF13505">
    <property type="entry name" value="OMP_b-brl"/>
    <property type="match status" value="1"/>
</dbReference>
<protein>
    <submittedName>
        <fullName evidence="4">Outer membrane beta-barrel protein</fullName>
    </submittedName>
</protein>
<dbReference type="SUPFAM" id="SSF56925">
    <property type="entry name" value="OMPA-like"/>
    <property type="match status" value="1"/>
</dbReference>
<evidence type="ECO:0000256" key="2">
    <source>
        <dbReference type="SAM" id="SignalP"/>
    </source>
</evidence>
<reference evidence="4 5" key="1">
    <citation type="submission" date="2024-04" db="EMBL/GenBank/DDBJ databases">
        <title>Novel genus in family Flammeovirgaceae.</title>
        <authorList>
            <person name="Nguyen T.H."/>
            <person name="Vuong T.Q."/>
            <person name="Le H."/>
            <person name="Kim S.-G."/>
        </authorList>
    </citation>
    <scope>NUCLEOTIDE SEQUENCE [LARGE SCALE GENOMIC DNA]</scope>
    <source>
        <strain evidence="4 5">JCM 23209</strain>
    </source>
</reference>
<feature type="chain" id="PRO_5043746067" evidence="2">
    <location>
        <begin position="22"/>
        <end position="169"/>
    </location>
</feature>
<evidence type="ECO:0000259" key="3">
    <source>
        <dbReference type="Pfam" id="PF13505"/>
    </source>
</evidence>
<evidence type="ECO:0000313" key="4">
    <source>
        <dbReference type="EMBL" id="MEN7550826.1"/>
    </source>
</evidence>
<dbReference type="InterPro" id="IPR027385">
    <property type="entry name" value="Beta-barrel_OMP"/>
</dbReference>
<name>A0AAW9SJ23_9BACT</name>
<feature type="domain" description="Outer membrane protein beta-barrel" evidence="3">
    <location>
        <begin position="9"/>
        <end position="159"/>
    </location>
</feature>
<evidence type="ECO:0000313" key="5">
    <source>
        <dbReference type="Proteomes" id="UP001403385"/>
    </source>
</evidence>
<dbReference type="RefSeq" id="WP_346823608.1">
    <property type="nucleotide sequence ID" value="NZ_JBDKWZ010000017.1"/>
</dbReference>
<accession>A0AAW9SJ23</accession>
<dbReference type="Gene3D" id="2.40.160.20">
    <property type="match status" value="1"/>
</dbReference>
<keyword evidence="5" id="KW-1185">Reference proteome</keyword>
<organism evidence="4 5">
    <name type="scientific">Rapidithrix thailandica</name>
    <dbReference type="NCBI Taxonomy" id="413964"/>
    <lineage>
        <taxon>Bacteria</taxon>
        <taxon>Pseudomonadati</taxon>
        <taxon>Bacteroidota</taxon>
        <taxon>Cytophagia</taxon>
        <taxon>Cytophagales</taxon>
        <taxon>Flammeovirgaceae</taxon>
        <taxon>Rapidithrix</taxon>
    </lineage>
</organism>
<dbReference type="AlphaFoldDB" id="A0AAW9SJ23"/>
<proteinExistence type="predicted"/>
<dbReference type="InterPro" id="IPR011250">
    <property type="entry name" value="OMP/PagP_B-barrel"/>
</dbReference>
<dbReference type="EMBL" id="JBDKWZ010000017">
    <property type="protein sequence ID" value="MEN7550826.1"/>
    <property type="molecule type" value="Genomic_DNA"/>
</dbReference>
<comment type="caution">
    <text evidence="4">The sequence shown here is derived from an EMBL/GenBank/DDBJ whole genome shotgun (WGS) entry which is preliminary data.</text>
</comment>
<dbReference type="Proteomes" id="UP001403385">
    <property type="component" value="Unassembled WGS sequence"/>
</dbReference>
<sequence>MKKLITTFVLGSLFAISTAFAQQGVINVGGGLVYGSEIENLGLGVNGQYFFTDNIAGQAEINFFFPKEQGAIKSSLWDISLNANYVFDTDIAVKPYLLGGLNIASAKVKAESIYGDFTSTDTKVGLNIGGGADFDIGKAVTPNAQLRYVIGDYDQLVLLLGVKLNIGRL</sequence>